<dbReference type="PANTHER" id="PTHR21356:SF1">
    <property type="entry name" value="ARMADILLO REPEAT-CONTAINING PROTEIN 2"/>
    <property type="match status" value="1"/>
</dbReference>
<dbReference type="SUPFAM" id="SSF48371">
    <property type="entry name" value="ARM repeat"/>
    <property type="match status" value="1"/>
</dbReference>
<sequence>MEKHISNVKINAGIPNSPPFYEPPLRKTSAEIINEAKAILTGTSKMDSCTGTNVRPLYTERPFTPKEKDRIFFGKKTRKNNRPPSSFSLRYLQDQTELIMPATVVECNTEMETENILMKADRRNFVNNNNNIYDMSKFNENKIFNLEVKEFFPQKLKLPALESIRTTPKTKKNYKSLISFETVSDANSNYRSGEKQNDEYKRNAFSSPQERTNFSDNRSEGSFSKMSRQNSISTCLTLQPRNLDKLFGNKQIIENSETLFEKTGYFNFSKKPSFSSKNTKSISIEPLEPFKNLSVQELLDVLNCEEQQNNENHEYTVKLLKILYQCLQEEQLSNNKISSTLKITILKCLYRYVEAENQKLLINVAKILLLLKVTGNNLSGVCKLIFKVSKNVDNDLLFLEEKILDLFLDALGRSSPLEDAEACIYGYGAIKFLTTNLEIVENLLNLGILPLIVLHMKIINNAKVENNRNQDQINNVLFQITGALRNLASNEANCENFITTGAITQLCTSLKLFLNDFDIISTTSRNLSCLSSLDKCCNEISECDHLYATAIEILEKYAGNEEIIVRVAYTLGNTVARNDSARTKLYRVKNCTRVLIKLWRLYLELTLKRCSMKCDTREAGENYTVDVMIKIIRIIANLSMNATIGKDISKNFGVQLIDELLKVLISNPFKRNDDLVLSVLTTLNNISYYYIDIEEDVFYTKEVEIMDALREYITGKNKENKLEAMRTLGNLSRSKITRSYIVRNGIMDILTEYLCEDDRELLETTIGVFVNLMSDSPGKEAFRKKDGVTKLTEILRKHGQQDWNLSTLVCQTIWNYCIDVTNFYDFMSDNELETLMTLLADRLDEEKLFGIKDVTGNAEICSSAEFLVWEEFAFVATNLLEKIEHFLELLETSSIQLSTKDNSKKDASVNVKNTTDSSTNLSFATW</sequence>
<dbReference type="KEGG" id="apln:108743021"/>
<feature type="compositionally biased region" description="Polar residues" evidence="1">
    <location>
        <begin position="910"/>
        <end position="926"/>
    </location>
</feature>
<feature type="compositionally biased region" description="Polar residues" evidence="1">
    <location>
        <begin position="204"/>
        <end position="224"/>
    </location>
</feature>
<dbReference type="OrthoDB" id="247006at2759"/>
<keyword evidence="2" id="KW-1185">Reference proteome</keyword>
<gene>
    <name evidence="3 4" type="primary">LOC108743021</name>
</gene>
<dbReference type="GO" id="GO:0044782">
    <property type="term" value="P:cilium organization"/>
    <property type="evidence" value="ECO:0007669"/>
    <property type="project" value="TreeGrafter"/>
</dbReference>
<organism evidence="2 3">
    <name type="scientific">Agrilus planipennis</name>
    <name type="common">Emerald ash borer</name>
    <name type="synonym">Agrilus marcopoli</name>
    <dbReference type="NCBI Taxonomy" id="224129"/>
    <lineage>
        <taxon>Eukaryota</taxon>
        <taxon>Metazoa</taxon>
        <taxon>Ecdysozoa</taxon>
        <taxon>Arthropoda</taxon>
        <taxon>Hexapoda</taxon>
        <taxon>Insecta</taxon>
        <taxon>Pterygota</taxon>
        <taxon>Neoptera</taxon>
        <taxon>Endopterygota</taxon>
        <taxon>Coleoptera</taxon>
        <taxon>Polyphaga</taxon>
        <taxon>Elateriformia</taxon>
        <taxon>Buprestoidea</taxon>
        <taxon>Buprestidae</taxon>
        <taxon>Agrilinae</taxon>
        <taxon>Agrilus</taxon>
    </lineage>
</organism>
<proteinExistence type="predicted"/>
<evidence type="ECO:0000313" key="2">
    <source>
        <dbReference type="Proteomes" id="UP000192223"/>
    </source>
</evidence>
<feature type="region of interest" description="Disordered" evidence="1">
    <location>
        <begin position="907"/>
        <end position="926"/>
    </location>
</feature>
<feature type="compositionally biased region" description="Basic and acidic residues" evidence="1">
    <location>
        <begin position="192"/>
        <end position="202"/>
    </location>
</feature>
<feature type="region of interest" description="Disordered" evidence="1">
    <location>
        <begin position="188"/>
        <end position="224"/>
    </location>
</feature>
<evidence type="ECO:0000313" key="3">
    <source>
        <dbReference type="RefSeq" id="XP_018333921.1"/>
    </source>
</evidence>
<name>A0A1W4XCS2_AGRPL</name>
<dbReference type="InterPro" id="IPR038905">
    <property type="entry name" value="ARMC2"/>
</dbReference>
<dbReference type="Proteomes" id="UP000192223">
    <property type="component" value="Unplaced"/>
</dbReference>
<evidence type="ECO:0000313" key="4">
    <source>
        <dbReference type="RefSeq" id="XP_018333922.1"/>
    </source>
</evidence>
<dbReference type="InterPro" id="IPR000225">
    <property type="entry name" value="Armadillo"/>
</dbReference>
<dbReference type="PANTHER" id="PTHR21356">
    <property type="entry name" value="ARMADILLO REPEAT CONTAINING 2"/>
    <property type="match status" value="1"/>
</dbReference>
<dbReference type="SMART" id="SM00185">
    <property type="entry name" value="ARM"/>
    <property type="match status" value="5"/>
</dbReference>
<dbReference type="InterPro" id="IPR011989">
    <property type="entry name" value="ARM-like"/>
</dbReference>
<dbReference type="InterPro" id="IPR016024">
    <property type="entry name" value="ARM-type_fold"/>
</dbReference>
<dbReference type="Gene3D" id="1.25.10.10">
    <property type="entry name" value="Leucine-rich Repeat Variant"/>
    <property type="match status" value="2"/>
</dbReference>
<dbReference type="GeneID" id="108743021"/>
<dbReference type="RefSeq" id="XP_018333921.1">
    <property type="nucleotide sequence ID" value="XM_018478419.2"/>
</dbReference>
<evidence type="ECO:0000256" key="1">
    <source>
        <dbReference type="SAM" id="MobiDB-lite"/>
    </source>
</evidence>
<dbReference type="AlphaFoldDB" id="A0A1W4XCS2"/>
<protein>
    <submittedName>
        <fullName evidence="3 4">Armadillo repeat-containing protein 2 isoform X1</fullName>
    </submittedName>
</protein>
<accession>A0A1W4XCS2</accession>
<reference evidence="3 4" key="1">
    <citation type="submission" date="2025-04" db="UniProtKB">
        <authorList>
            <consortium name="RefSeq"/>
        </authorList>
    </citation>
    <scope>IDENTIFICATION</scope>
    <source>
        <tissue evidence="3 4">Entire body</tissue>
    </source>
</reference>
<dbReference type="RefSeq" id="XP_018333922.1">
    <property type="nucleotide sequence ID" value="XM_018478420.2"/>
</dbReference>
<dbReference type="STRING" id="224129.A0A1W4XCS2"/>